<comment type="pathway">
    <text evidence="1 13">Sulfur metabolism; glutathione biosynthesis; glutathione from L-cysteine and L-glutamate: step 2/2.</text>
</comment>
<dbReference type="EC" id="6.3.2.3" evidence="4 13"/>
<dbReference type="AlphaFoldDB" id="A0A8K0EZ36"/>
<dbReference type="PIRSF" id="PIRSF001558">
    <property type="entry name" value="GSHase"/>
    <property type="match status" value="1"/>
</dbReference>
<evidence type="ECO:0000256" key="12">
    <source>
        <dbReference type="ARBA" id="ARBA00048871"/>
    </source>
</evidence>
<feature type="binding site" evidence="14">
    <location>
        <position position="232"/>
    </location>
    <ligand>
        <name>substrate</name>
    </ligand>
</feature>
<evidence type="ECO:0000256" key="4">
    <source>
        <dbReference type="ARBA" id="ARBA00012214"/>
    </source>
</evidence>
<dbReference type="Gene3D" id="3.30.470.20">
    <property type="entry name" value="ATP-grasp fold, B domain"/>
    <property type="match status" value="1"/>
</dbReference>
<evidence type="ECO:0000256" key="1">
    <source>
        <dbReference type="ARBA" id="ARBA00004965"/>
    </source>
</evidence>
<accession>A0A8K0EZ36</accession>
<reference evidence="17" key="1">
    <citation type="submission" date="2022-01" db="EMBL/GenBank/DDBJ databases">
        <authorList>
            <person name="Braso-Vives M."/>
        </authorList>
    </citation>
    <scope>NUCLEOTIDE SEQUENCE</scope>
</reference>
<comment type="cofactor">
    <cofactor evidence="13 15">
        <name>Mg(2+)</name>
        <dbReference type="ChEBI" id="CHEBI:18420"/>
    </cofactor>
    <text evidence="13 15">Binds 1 Mg(2+) ion per subunit.</text>
</comment>
<feature type="binding site" evidence="14">
    <location>
        <begin position="412"/>
        <end position="415"/>
    </location>
    <ligand>
        <name>ATP</name>
        <dbReference type="ChEBI" id="CHEBI:30616"/>
    </ligand>
</feature>
<dbReference type="InterPro" id="IPR004887">
    <property type="entry name" value="GSH_synth_subst-bd"/>
</dbReference>
<comment type="subunit">
    <text evidence="3">Homodimer.</text>
</comment>
<keyword evidence="10 13" id="KW-0067">ATP-binding</keyword>
<evidence type="ECO:0000256" key="3">
    <source>
        <dbReference type="ARBA" id="ARBA00011738"/>
    </source>
</evidence>
<dbReference type="Pfam" id="PF03199">
    <property type="entry name" value="GSH_synthase"/>
    <property type="match status" value="1"/>
</dbReference>
<dbReference type="EMBL" id="OV696691">
    <property type="protein sequence ID" value="CAH1268486.1"/>
    <property type="molecule type" value="Genomic_DNA"/>
</dbReference>
<feature type="binding site" evidence="14">
    <location>
        <begin position="378"/>
        <end position="387"/>
    </location>
    <ligand>
        <name>ATP</name>
        <dbReference type="ChEBI" id="CHEBI:30616"/>
    </ligand>
</feature>
<dbReference type="InterPro" id="IPR016185">
    <property type="entry name" value="PreATP-grasp_dom_sf"/>
</dbReference>
<dbReference type="PANTHER" id="PTHR11130:SF0">
    <property type="entry name" value="GLUTATHIONE SYNTHETASE"/>
    <property type="match status" value="1"/>
</dbReference>
<dbReference type="PANTHER" id="PTHR11130">
    <property type="entry name" value="GLUTATHIONE SYNTHETASE"/>
    <property type="match status" value="1"/>
</dbReference>
<name>A0A8K0EZ36_BRALA</name>
<feature type="binding site" evidence="14">
    <location>
        <position position="472"/>
    </location>
    <ligand>
        <name>ATP</name>
        <dbReference type="ChEBI" id="CHEBI:30616"/>
    </ligand>
</feature>
<dbReference type="FunFam" id="3.30.1490.50:FF:000002">
    <property type="entry name" value="Glutathione synthetase"/>
    <property type="match status" value="1"/>
</dbReference>
<keyword evidence="9 13" id="KW-0547">Nucleotide-binding</keyword>
<feature type="binding site" evidence="14">
    <location>
        <position position="439"/>
    </location>
    <ligand>
        <name>ATP</name>
        <dbReference type="ChEBI" id="CHEBI:30616"/>
    </ligand>
</feature>
<dbReference type="GO" id="GO:0005524">
    <property type="term" value="F:ATP binding"/>
    <property type="evidence" value="ECO:0007669"/>
    <property type="project" value="UniProtKB-UniRule"/>
</dbReference>
<dbReference type="GO" id="GO:0005829">
    <property type="term" value="C:cytosol"/>
    <property type="evidence" value="ECO:0007669"/>
    <property type="project" value="TreeGrafter"/>
</dbReference>
<feature type="binding site" evidence="14">
    <location>
        <position position="320"/>
    </location>
    <ligand>
        <name>ATP</name>
        <dbReference type="ChEBI" id="CHEBI:30616"/>
    </ligand>
</feature>
<evidence type="ECO:0000256" key="14">
    <source>
        <dbReference type="PIRSR" id="PIRSR001558-1"/>
    </source>
</evidence>
<keyword evidence="6 13" id="KW-0436">Ligase</keyword>
<feature type="binding site" evidence="15">
    <location>
        <position position="382"/>
    </location>
    <ligand>
        <name>Mg(2+)</name>
        <dbReference type="ChEBI" id="CHEBI:18420"/>
    </ligand>
</feature>
<dbReference type="Gene3D" id="3.30.1490.50">
    <property type="match status" value="1"/>
</dbReference>
<dbReference type="SUPFAM" id="SSF56059">
    <property type="entry name" value="Glutathione synthetase ATP-binding domain-like"/>
    <property type="match status" value="1"/>
</dbReference>
<evidence type="ECO:0000256" key="10">
    <source>
        <dbReference type="ARBA" id="ARBA00022840"/>
    </source>
</evidence>
<dbReference type="Gene3D" id="3.30.1490.80">
    <property type="match status" value="1"/>
</dbReference>
<dbReference type="Proteomes" id="UP000838412">
    <property type="component" value="Chromosome 6"/>
</dbReference>
<comment type="catalytic activity">
    <reaction evidence="12">
        <text>gamma-L-glutamyl-L-cysteine + glycine + ATP = glutathione + ADP + phosphate + H(+)</text>
        <dbReference type="Rhea" id="RHEA:13557"/>
        <dbReference type="ChEBI" id="CHEBI:15378"/>
        <dbReference type="ChEBI" id="CHEBI:30616"/>
        <dbReference type="ChEBI" id="CHEBI:43474"/>
        <dbReference type="ChEBI" id="CHEBI:57305"/>
        <dbReference type="ChEBI" id="CHEBI:57925"/>
        <dbReference type="ChEBI" id="CHEBI:58173"/>
        <dbReference type="ChEBI" id="CHEBI:456216"/>
        <dbReference type="EC" id="6.3.2.3"/>
    </reaction>
    <physiologicalReaction direction="left-to-right" evidence="12">
        <dbReference type="Rhea" id="RHEA:13558"/>
    </physiologicalReaction>
</comment>
<gene>
    <name evidence="17" type="primary">GSS</name>
    <name evidence="17" type="ORF">BLAG_LOCUS21408</name>
</gene>
<dbReference type="GO" id="GO:0043295">
    <property type="term" value="F:glutathione binding"/>
    <property type="evidence" value="ECO:0007669"/>
    <property type="project" value="UniProtKB-UniRule"/>
</dbReference>
<feature type="domain" description="Glutathione synthase substrate-binding" evidence="16">
    <location>
        <begin position="215"/>
        <end position="317"/>
    </location>
</feature>
<protein>
    <recommendedName>
        <fullName evidence="5 13">Glutathione synthetase</fullName>
        <shortName evidence="13">GSH-S</shortName>
        <ecNumber evidence="4 13">6.3.2.3</ecNumber>
    </recommendedName>
</protein>
<evidence type="ECO:0000256" key="2">
    <source>
        <dbReference type="ARBA" id="ARBA00010385"/>
    </source>
</evidence>
<keyword evidence="8 13" id="KW-0479">Metal-binding</keyword>
<dbReference type="FunFam" id="3.40.50.1760:FF:000001">
    <property type="entry name" value="Glutathione synthetase"/>
    <property type="match status" value="1"/>
</dbReference>
<evidence type="ECO:0000256" key="9">
    <source>
        <dbReference type="ARBA" id="ARBA00022741"/>
    </source>
</evidence>
<proteinExistence type="inferred from homology"/>
<keyword evidence="11 13" id="KW-0460">Magnesium</keyword>
<dbReference type="Pfam" id="PF03917">
    <property type="entry name" value="GSH_synth_ATP"/>
    <property type="match status" value="1"/>
</dbReference>
<evidence type="ECO:0000259" key="16">
    <source>
        <dbReference type="Pfam" id="PF03199"/>
    </source>
</evidence>
<dbReference type="InterPro" id="IPR037013">
    <property type="entry name" value="GSH-S_sub-bd_sf"/>
</dbReference>
<evidence type="ECO:0000256" key="8">
    <source>
        <dbReference type="ARBA" id="ARBA00022723"/>
    </source>
</evidence>
<keyword evidence="18" id="KW-1185">Reference proteome</keyword>
<evidence type="ECO:0000256" key="5">
    <source>
        <dbReference type="ARBA" id="ARBA00020821"/>
    </source>
</evidence>
<evidence type="ECO:0000256" key="11">
    <source>
        <dbReference type="ARBA" id="ARBA00022842"/>
    </source>
</evidence>
<comment type="similarity">
    <text evidence="2 13">Belongs to the eukaryotic GSH synthase family.</text>
</comment>
<dbReference type="InterPro" id="IPR005615">
    <property type="entry name" value="Glutathione_synthase"/>
</dbReference>
<dbReference type="NCBIfam" id="TIGR01986">
    <property type="entry name" value="glut_syn_euk"/>
    <property type="match status" value="1"/>
</dbReference>
<dbReference type="InterPro" id="IPR014049">
    <property type="entry name" value="Glutathione_synthase_N_euk"/>
</dbReference>
<evidence type="ECO:0000256" key="7">
    <source>
        <dbReference type="ARBA" id="ARBA00022684"/>
    </source>
</evidence>
<evidence type="ECO:0000313" key="18">
    <source>
        <dbReference type="Proteomes" id="UP000838412"/>
    </source>
</evidence>
<dbReference type="InterPro" id="IPR014042">
    <property type="entry name" value="Glutathione_synthase_a-hlx"/>
</dbReference>
<feature type="binding site" evidence="14">
    <location>
        <position position="466"/>
    </location>
    <ligand>
        <name>ATP</name>
        <dbReference type="ChEBI" id="CHEBI:30616"/>
    </ligand>
</feature>
<dbReference type="Gene3D" id="3.40.50.1760">
    <property type="entry name" value="Glutathione synthase, substrate-binding domain superfamily, eukaryotic"/>
    <property type="match status" value="1"/>
</dbReference>
<dbReference type="InterPro" id="IPR014709">
    <property type="entry name" value="Glutathione_synthase_C_euk"/>
</dbReference>
<dbReference type="UniPathway" id="UPA00142">
    <property type="reaction ID" value="UER00210"/>
</dbReference>
<evidence type="ECO:0000256" key="15">
    <source>
        <dbReference type="PIRSR" id="PIRSR001558-2"/>
    </source>
</evidence>
<dbReference type="OrthoDB" id="2020073at2759"/>
<evidence type="ECO:0000313" key="17">
    <source>
        <dbReference type="EMBL" id="CAH1268486.1"/>
    </source>
</evidence>
<dbReference type="Gene3D" id="1.10.1080.10">
    <property type="entry name" value="Glutathione Synthetase, Chain A, domain 3"/>
    <property type="match status" value="1"/>
</dbReference>
<dbReference type="SUPFAM" id="SSF52440">
    <property type="entry name" value="PreATP-grasp domain"/>
    <property type="match status" value="1"/>
</dbReference>
<sequence>MEPVVPLPLDSSTLESLTSSAKDWAILNGVAFLTSAHDDARDVYSFKRFALLPSPVPRFLFDQAKAVQQDFNLLIHKVSQDREFLTRCLKSVVKVDDFTAALFDIYEQVQGEGVAQPVRLGLYRSDYLLGSTNAASETSQNTVCTSGQLELKQTEINTIAVTGAGFGEKIAGLHKHGLRRLGLTDINKNIPDNSALNQNVDGLIAAWEQYGSSKAIIVFVVEDERCGRVFNQRLMEFTIMERNPSIVVKRYNLRQIEEDAELKPDKTLFIHGSEVAVVYFRAGYSPDHYPTKKEWSARLKMERSKAIKCPCISYHLAGTKKVQQEVAQPGVLERFLEDPRAVGRVRATFAGQYTLELGLEGDKTVQMATTNPQDFIMKPQREGGGNNIFGEDIRTLLNTLGDSEERSAFVVMDRIHPAVVPNYHIKAGQEPKLLQSSSELGIFGVFMAEGDRVLLNKQTGHYMRTKDSSATEEGIDNGVSVMDSPFLV</sequence>
<keyword evidence="7 13" id="KW-0317">Glutathione biosynthesis</keyword>
<evidence type="ECO:0000256" key="13">
    <source>
        <dbReference type="PIRNR" id="PIRNR001558"/>
    </source>
</evidence>
<feature type="binding site" evidence="14">
    <location>
        <position position="464"/>
    </location>
    <ligand>
        <name>substrate</name>
    </ligand>
</feature>
<dbReference type="GO" id="GO:0000287">
    <property type="term" value="F:magnesium ion binding"/>
    <property type="evidence" value="ECO:0007669"/>
    <property type="project" value="UniProtKB-UniRule"/>
</dbReference>
<organism evidence="17 18">
    <name type="scientific">Branchiostoma lanceolatum</name>
    <name type="common">Common lancelet</name>
    <name type="synonym">Amphioxus lanceolatum</name>
    <dbReference type="NCBI Taxonomy" id="7740"/>
    <lineage>
        <taxon>Eukaryota</taxon>
        <taxon>Metazoa</taxon>
        <taxon>Chordata</taxon>
        <taxon>Cephalochordata</taxon>
        <taxon>Leptocardii</taxon>
        <taxon>Amphioxiformes</taxon>
        <taxon>Branchiostomatidae</taxon>
        <taxon>Branchiostoma</taxon>
    </lineage>
</organism>
<evidence type="ECO:0000256" key="6">
    <source>
        <dbReference type="ARBA" id="ARBA00022598"/>
    </source>
</evidence>
<dbReference type="GO" id="GO:0004363">
    <property type="term" value="F:glutathione synthase activity"/>
    <property type="evidence" value="ECO:0007669"/>
    <property type="project" value="UniProtKB-UniRule"/>
</dbReference>